<reference evidence="1" key="1">
    <citation type="submission" date="2016-01" db="EMBL/GenBank/DDBJ databases">
        <authorList>
            <person name="Oliw E.H."/>
        </authorList>
    </citation>
    <scope>NUCLEOTIDE SEQUENCE</scope>
    <source>
        <strain evidence="1">164</strain>
    </source>
</reference>
<protein>
    <submittedName>
        <fullName evidence="1">Uncharacterized protein</fullName>
    </submittedName>
</protein>
<organism evidence="1">
    <name type="scientific">Malacosoma sp. alphabaculovirus</name>
    <dbReference type="NCBI Taxonomy" id="1881632"/>
    <lineage>
        <taxon>Viruses</taxon>
        <taxon>Viruses incertae sedis</taxon>
        <taxon>Naldaviricetes</taxon>
        <taxon>Lefavirales</taxon>
        <taxon>Baculoviridae</taxon>
        <taxon>Alphabaculovirus</taxon>
    </lineage>
</organism>
<gene>
    <name evidence="1" type="primary">masp2.13</name>
</gene>
<sequence length="65" mass="7314">MSISSLYCVTKHKRGGDDDNTTTTTPYTFHTNILVYNSRTECAERSRSVGNANLCFSSLGIYCRR</sequence>
<name>A0A1B1V5L1_9ABAC</name>
<accession>A0A1B1V5L1</accession>
<dbReference type="EMBL" id="KU659594">
    <property type="protein sequence ID" value="ANW12296.1"/>
    <property type="molecule type" value="Genomic_DNA"/>
</dbReference>
<evidence type="ECO:0000313" key="1">
    <source>
        <dbReference type="EMBL" id="ANW12296.1"/>
    </source>
</evidence>
<proteinExistence type="predicted"/>